<evidence type="ECO:0000313" key="13">
    <source>
        <dbReference type="EMBL" id="SDD71527.1"/>
    </source>
</evidence>
<dbReference type="Gene3D" id="3.30.540.10">
    <property type="entry name" value="Fructose-1,6-Bisphosphatase, subunit A, domain 1"/>
    <property type="match status" value="1"/>
</dbReference>
<keyword evidence="4" id="KW-0479">Metal-binding</keyword>
<dbReference type="GO" id="GO:0030388">
    <property type="term" value="P:fructose 1,6-bisphosphate metabolic process"/>
    <property type="evidence" value="ECO:0007669"/>
    <property type="project" value="TreeGrafter"/>
</dbReference>
<dbReference type="AlphaFoldDB" id="A0A1G6X293"/>
<dbReference type="FunFam" id="3.40.190.80:FF:000011">
    <property type="entry name" value="Fructose-1,6-bisphosphatase class 1"/>
    <property type="match status" value="1"/>
</dbReference>
<evidence type="ECO:0000256" key="10">
    <source>
        <dbReference type="RuleBase" id="RU000508"/>
    </source>
</evidence>
<evidence type="ECO:0000256" key="4">
    <source>
        <dbReference type="ARBA" id="ARBA00022723"/>
    </source>
</evidence>
<dbReference type="GO" id="GO:0006000">
    <property type="term" value="P:fructose metabolic process"/>
    <property type="evidence" value="ECO:0007669"/>
    <property type="project" value="TreeGrafter"/>
</dbReference>
<dbReference type="GO" id="GO:0046872">
    <property type="term" value="F:metal ion binding"/>
    <property type="evidence" value="ECO:0007669"/>
    <property type="project" value="UniProtKB-KW"/>
</dbReference>
<feature type="binding site" evidence="9">
    <location>
        <position position="194"/>
    </location>
    <ligand>
        <name>substrate</name>
    </ligand>
</feature>
<dbReference type="InterPro" id="IPR044015">
    <property type="entry name" value="FBPase_C_dom"/>
</dbReference>
<protein>
    <recommendedName>
        <fullName evidence="9">Fructose-1,6-bisphosphatase class 1</fullName>
        <shortName evidence="9">FBPase class 1</shortName>
        <ecNumber evidence="9">3.1.3.11</ecNumber>
    </recommendedName>
    <alternativeName>
        <fullName evidence="9">D-fructose-1,6-bisphosphate 1-phosphohydrolase class 1</fullName>
    </alternativeName>
</protein>
<evidence type="ECO:0000256" key="7">
    <source>
        <dbReference type="ARBA" id="ARBA00023277"/>
    </source>
</evidence>
<reference evidence="13 14" key="1">
    <citation type="submission" date="2016-10" db="EMBL/GenBank/DDBJ databases">
        <authorList>
            <person name="de Groot N.N."/>
        </authorList>
    </citation>
    <scope>NUCLEOTIDE SEQUENCE [LARGE SCALE GENOMIC DNA]</scope>
    <source>
        <strain evidence="13 14">ATCC 700224</strain>
    </source>
</reference>
<dbReference type="RefSeq" id="WP_176793249.1">
    <property type="nucleotide sequence ID" value="NZ_FNAP01000001.1"/>
</dbReference>
<dbReference type="InterPro" id="IPR028343">
    <property type="entry name" value="FBPtase"/>
</dbReference>
<dbReference type="GO" id="GO:0005829">
    <property type="term" value="C:cytosol"/>
    <property type="evidence" value="ECO:0007669"/>
    <property type="project" value="TreeGrafter"/>
</dbReference>
<dbReference type="CDD" id="cd00354">
    <property type="entry name" value="FBPase"/>
    <property type="match status" value="1"/>
</dbReference>
<dbReference type="NCBIfam" id="NF006780">
    <property type="entry name" value="PRK09293.1-4"/>
    <property type="match status" value="1"/>
</dbReference>
<evidence type="ECO:0000259" key="12">
    <source>
        <dbReference type="Pfam" id="PF18913"/>
    </source>
</evidence>
<sequence length="338" mass="36528">MANQQTLAEWLAGQTAGMPQGEALAETIRSVADGAARLSAVITRGPLIERPADQRSIRGVMEEQANAILLEAAQAAPVAYFASEDREEIATLDESAPLALAVEPLDGSSNINANVSTGTIFSIYPRGADAEASLVRPGREQMAAGYVMYGPHTMLVLTVGRGAAAFGLDTETREFLCVVPELRTPEDASMYAINAANYRHWEPPIRAYIDDCVEGKSGPRDKDFKMRWVASLVAETHRILTQGGVFLYPRDARPGHERGTLRQVFDANPIAMLAEQCGGGATTGASRILDTVPDGLQSRSPLIFGSARKVERLRRYHEDPDFIGGEAPLFGVRGLFRS</sequence>
<keyword evidence="14" id="KW-1185">Reference proteome</keyword>
<dbReference type="GO" id="GO:0006002">
    <property type="term" value="P:fructose 6-phosphate metabolic process"/>
    <property type="evidence" value="ECO:0007669"/>
    <property type="project" value="TreeGrafter"/>
</dbReference>
<evidence type="ECO:0000256" key="9">
    <source>
        <dbReference type="HAMAP-Rule" id="MF_01855"/>
    </source>
</evidence>
<evidence type="ECO:0000313" key="14">
    <source>
        <dbReference type="Proteomes" id="UP000199412"/>
    </source>
</evidence>
<dbReference type="Gene3D" id="3.40.190.80">
    <property type="match status" value="1"/>
</dbReference>
<comment type="subunit">
    <text evidence="9">Homotetramer.</text>
</comment>
<dbReference type="InterPro" id="IPR000146">
    <property type="entry name" value="FBPase_class-1"/>
</dbReference>
<dbReference type="SUPFAM" id="SSF56655">
    <property type="entry name" value="Carbohydrate phosphatase"/>
    <property type="match status" value="1"/>
</dbReference>
<dbReference type="GO" id="GO:0005986">
    <property type="term" value="P:sucrose biosynthetic process"/>
    <property type="evidence" value="ECO:0007669"/>
    <property type="project" value="TreeGrafter"/>
</dbReference>
<dbReference type="PANTHER" id="PTHR11556">
    <property type="entry name" value="FRUCTOSE-1,6-BISPHOSPHATASE-RELATED"/>
    <property type="match status" value="1"/>
</dbReference>
<dbReference type="Pfam" id="PF18913">
    <property type="entry name" value="FBPase_C"/>
    <property type="match status" value="1"/>
</dbReference>
<dbReference type="GO" id="GO:0006094">
    <property type="term" value="P:gluconeogenesis"/>
    <property type="evidence" value="ECO:0007669"/>
    <property type="project" value="UniProtKB-UniRule"/>
</dbReference>
<dbReference type="Proteomes" id="UP000199412">
    <property type="component" value="Unassembled WGS sequence"/>
</dbReference>
<accession>A0A1G6X293</accession>
<feature type="domain" description="Fructose-1-6-bisphosphatase class 1 C-terminal" evidence="12">
    <location>
        <begin position="185"/>
        <end position="317"/>
    </location>
</feature>
<keyword evidence="5 9" id="KW-0378">Hydrolase</keyword>
<dbReference type="GO" id="GO:0042132">
    <property type="term" value="F:fructose 1,6-bisphosphate 1-phosphatase activity"/>
    <property type="evidence" value="ECO:0007669"/>
    <property type="project" value="UniProtKB-UniRule"/>
</dbReference>
<evidence type="ECO:0000256" key="3">
    <source>
        <dbReference type="ARBA" id="ARBA00022490"/>
    </source>
</evidence>
<dbReference type="EC" id="3.1.3.11" evidence="9"/>
<dbReference type="PIRSF" id="PIRSF500210">
    <property type="entry name" value="FBPtase"/>
    <property type="match status" value="1"/>
</dbReference>
<dbReference type="PRINTS" id="PR00115">
    <property type="entry name" value="F16BPHPHTASE"/>
</dbReference>
<comment type="caution">
    <text evidence="9">Lacks conserved residue(s) required for the propagation of feature annotation.</text>
</comment>
<gene>
    <name evidence="9" type="primary">fbp</name>
    <name evidence="13" type="ORF">SAMN05421720_101330</name>
</gene>
<dbReference type="Pfam" id="PF00316">
    <property type="entry name" value="FBPase"/>
    <property type="match status" value="1"/>
</dbReference>
<evidence type="ECO:0000256" key="2">
    <source>
        <dbReference type="ARBA" id="ARBA00010941"/>
    </source>
</evidence>
<evidence type="ECO:0000256" key="1">
    <source>
        <dbReference type="ARBA" id="ARBA00001273"/>
    </source>
</evidence>
<organism evidence="13 14">
    <name type="scientific">Rhodospira trueperi</name>
    <dbReference type="NCBI Taxonomy" id="69960"/>
    <lineage>
        <taxon>Bacteria</taxon>
        <taxon>Pseudomonadati</taxon>
        <taxon>Pseudomonadota</taxon>
        <taxon>Alphaproteobacteria</taxon>
        <taxon>Rhodospirillales</taxon>
        <taxon>Rhodospirillaceae</taxon>
        <taxon>Rhodospira</taxon>
    </lineage>
</organism>
<keyword evidence="6" id="KW-0460">Magnesium</keyword>
<feature type="domain" description="Fructose-1-6-bisphosphatase class I N-terminal" evidence="11">
    <location>
        <begin position="65"/>
        <end position="178"/>
    </location>
</feature>
<evidence type="ECO:0000256" key="6">
    <source>
        <dbReference type="ARBA" id="ARBA00022842"/>
    </source>
</evidence>
<dbReference type="PANTHER" id="PTHR11556:SF35">
    <property type="entry name" value="SEDOHEPTULOSE-1,7-BISPHOSPHATASE, CHLOROPLASTIC"/>
    <property type="match status" value="1"/>
</dbReference>
<name>A0A1G6X293_9PROT</name>
<comment type="subcellular location">
    <subcellularLocation>
        <location evidence="9">Cytoplasm</location>
    </subcellularLocation>
</comment>
<comment type="similarity">
    <text evidence="2 9 10">Belongs to the FBPase class 1 family.</text>
</comment>
<dbReference type="STRING" id="69960.SAMN05421720_101330"/>
<comment type="catalytic activity">
    <reaction evidence="1 9">
        <text>beta-D-fructose 1,6-bisphosphate + H2O = beta-D-fructose 6-phosphate + phosphate</text>
        <dbReference type="Rhea" id="RHEA:11064"/>
        <dbReference type="ChEBI" id="CHEBI:15377"/>
        <dbReference type="ChEBI" id="CHEBI:32966"/>
        <dbReference type="ChEBI" id="CHEBI:43474"/>
        <dbReference type="ChEBI" id="CHEBI:57634"/>
        <dbReference type="EC" id="3.1.3.11"/>
    </reaction>
</comment>
<dbReference type="InterPro" id="IPR033391">
    <property type="entry name" value="FBPase_N"/>
</dbReference>
<feature type="binding site" evidence="9">
    <location>
        <begin position="106"/>
        <end position="109"/>
    </location>
    <ligand>
        <name>substrate</name>
    </ligand>
</feature>
<dbReference type="HAMAP" id="MF_01855">
    <property type="entry name" value="FBPase_class1"/>
    <property type="match status" value="1"/>
</dbReference>
<dbReference type="PIRSF" id="PIRSF000904">
    <property type="entry name" value="FBPtase_SBPase"/>
    <property type="match status" value="1"/>
</dbReference>
<evidence type="ECO:0000256" key="8">
    <source>
        <dbReference type="ARBA" id="ARBA00024331"/>
    </source>
</evidence>
<evidence type="ECO:0000256" key="5">
    <source>
        <dbReference type="ARBA" id="ARBA00022801"/>
    </source>
</evidence>
<proteinExistence type="inferred from homology"/>
<comment type="pathway">
    <text evidence="8">Carbohydrate biosynthesis.</text>
</comment>
<evidence type="ECO:0000259" key="11">
    <source>
        <dbReference type="Pfam" id="PF00316"/>
    </source>
</evidence>
<dbReference type="EMBL" id="FNAP01000001">
    <property type="protein sequence ID" value="SDD71527.1"/>
    <property type="molecule type" value="Genomic_DNA"/>
</dbReference>
<keyword evidence="7 9" id="KW-0119">Carbohydrate metabolism</keyword>
<keyword evidence="3 9" id="KW-0963">Cytoplasm</keyword>